<proteinExistence type="predicted"/>
<dbReference type="EMBL" id="NMUH01004060">
    <property type="protein sequence ID" value="MQM08209.1"/>
    <property type="molecule type" value="Genomic_DNA"/>
</dbReference>
<evidence type="ECO:0000313" key="2">
    <source>
        <dbReference type="Proteomes" id="UP000652761"/>
    </source>
</evidence>
<dbReference type="Proteomes" id="UP000652761">
    <property type="component" value="Unassembled WGS sequence"/>
</dbReference>
<reference evidence="1" key="1">
    <citation type="submission" date="2017-07" db="EMBL/GenBank/DDBJ databases">
        <title>Taro Niue Genome Assembly and Annotation.</title>
        <authorList>
            <person name="Atibalentja N."/>
            <person name="Keating K."/>
            <person name="Fields C.J."/>
        </authorList>
    </citation>
    <scope>NUCLEOTIDE SEQUENCE</scope>
    <source>
        <strain evidence="1">Niue_2</strain>
        <tissue evidence="1">Leaf</tissue>
    </source>
</reference>
<keyword evidence="2" id="KW-1185">Reference proteome</keyword>
<dbReference type="AlphaFoldDB" id="A0A843WEU3"/>
<sequence>MQTQALTQAALQAQLEAQQAQERADMWWSSLLRTRFEDGAVEIGWDEFCSVSSEGRDGEVFGGEEGFSEEAYSSFPEAGEVEGGFSVTATSCGIGKQSVSIGSRIAPDCSREVSVEWHQPQQQQQQLQRP</sequence>
<accession>A0A843WEU3</accession>
<organism evidence="1 2">
    <name type="scientific">Colocasia esculenta</name>
    <name type="common">Wild taro</name>
    <name type="synonym">Arum esculentum</name>
    <dbReference type="NCBI Taxonomy" id="4460"/>
    <lineage>
        <taxon>Eukaryota</taxon>
        <taxon>Viridiplantae</taxon>
        <taxon>Streptophyta</taxon>
        <taxon>Embryophyta</taxon>
        <taxon>Tracheophyta</taxon>
        <taxon>Spermatophyta</taxon>
        <taxon>Magnoliopsida</taxon>
        <taxon>Liliopsida</taxon>
        <taxon>Araceae</taxon>
        <taxon>Aroideae</taxon>
        <taxon>Colocasieae</taxon>
        <taxon>Colocasia</taxon>
    </lineage>
</organism>
<comment type="caution">
    <text evidence="1">The sequence shown here is derived from an EMBL/GenBank/DDBJ whole genome shotgun (WGS) entry which is preliminary data.</text>
</comment>
<protein>
    <submittedName>
        <fullName evidence="1">Uncharacterized protein</fullName>
    </submittedName>
</protein>
<gene>
    <name evidence="1" type="ORF">Taro_041062</name>
</gene>
<name>A0A843WEU3_COLES</name>
<evidence type="ECO:0000313" key="1">
    <source>
        <dbReference type="EMBL" id="MQM08209.1"/>
    </source>
</evidence>